<evidence type="ECO:0000256" key="3">
    <source>
        <dbReference type="ARBA" id="ARBA00022525"/>
    </source>
</evidence>
<evidence type="ECO:0000256" key="5">
    <source>
        <dbReference type="ARBA" id="ARBA00023180"/>
    </source>
</evidence>
<sequence length="808" mass="91988">MLHLFLLAGLFCTLTECTEILETIVQWPLLDFALPYDREFLNQYRPENVVPTGIEVGWDKIFISVPRLRVGIPATLNYISKNLPLESSPQLNAYPSWDWHSAGKGDLNCSLLISVYRTKLDRCNRLWVIDSGVMTSIDDFRPVCQPKIMVFDVKTDQLVRQYTFPRESLRPNTLLTNLILDDTSATTCDDMFLYISDTTGPGIIVFDGATDRSWRILHASMYPHPDFSTYRIGSDMFELFDGVIGLAFSARLGTLYYQPLATDRLFSVPTTALQAGPPAFGEQLPVTLVGKKSSQGLALAVDPREDTILFAPFTEMAIASWQPQTNQQRILAYTPEKLQFVAEIRWAERDNGNIWVMSTKFQKFFKQEEMRQFYFSVILFLLAIADSQTQEKLKNIYSWKALEFAFPNEFAKLAAIKSGSYIPGVSLPIDVDVYNTDLHFFYNTKLNSLFQERQSTVFVAIPRIQDGVPLTLGYVTKEVSVDGNPLIAPYPSWSYNDVKYCDGLTSVYRMQVDKCGRLWVLDTGILGEKQTCRPKIHVFSLHDNKLITMYRFPQNQFKDSSLFVTIAVDVRDTEDKCKDTFAYIADVTGFALLVYDFRNSRSWKITNNLFYPYPPYGTFNIKGDTFDLMDGILGLALGPIRNNDRILYFHSLASRIESWVHTSVIRNYTLFNENSEAAARSFVPFSIERSSQSVAEVMDRNGVLFFGLLSDLAIGCWNSEHFFEYGGNNIEIIVKDPETLQFPSGMKIISSKKGIQELWVFTISFQKYMTGTLNSNETNFRIQAGLVDELVRGTKCDVSLLGRFIPSQ</sequence>
<dbReference type="SUPFAM" id="SSF101898">
    <property type="entry name" value="NHL repeat"/>
    <property type="match status" value="1"/>
</dbReference>
<keyword evidence="3" id="KW-0964">Secreted</keyword>
<evidence type="ECO:0000256" key="2">
    <source>
        <dbReference type="ARBA" id="ARBA00009127"/>
    </source>
</evidence>
<dbReference type="GO" id="GO:0005576">
    <property type="term" value="C:extracellular region"/>
    <property type="evidence" value="ECO:0007669"/>
    <property type="project" value="UniProtKB-SubCell"/>
</dbReference>
<dbReference type="InterPro" id="IPR011042">
    <property type="entry name" value="6-blade_b-propeller_TolB-like"/>
</dbReference>
<dbReference type="Pfam" id="PF03022">
    <property type="entry name" value="MRJP"/>
    <property type="match status" value="2"/>
</dbReference>
<evidence type="ECO:0000313" key="7">
    <source>
        <dbReference type="EMBL" id="PBC30645.1"/>
    </source>
</evidence>
<evidence type="ECO:0000256" key="1">
    <source>
        <dbReference type="ARBA" id="ARBA00004613"/>
    </source>
</evidence>
<evidence type="ECO:0000256" key="6">
    <source>
        <dbReference type="SAM" id="SignalP"/>
    </source>
</evidence>
<comment type="subcellular location">
    <subcellularLocation>
        <location evidence="1">Secreted</location>
    </subcellularLocation>
</comment>
<comment type="similarity">
    <text evidence="2">Belongs to the major royal jelly protein family.</text>
</comment>
<keyword evidence="5" id="KW-0325">Glycoprotein</keyword>
<dbReference type="PRINTS" id="PR01366">
    <property type="entry name" value="ROYALJELLY"/>
</dbReference>
<keyword evidence="8" id="KW-1185">Reference proteome</keyword>
<dbReference type="PANTHER" id="PTHR10009:SF7">
    <property type="entry name" value="GH10609P-RELATED"/>
    <property type="match status" value="1"/>
</dbReference>
<dbReference type="OrthoDB" id="7776143at2759"/>
<evidence type="ECO:0000313" key="8">
    <source>
        <dbReference type="Proteomes" id="UP000242457"/>
    </source>
</evidence>
<feature type="signal peptide" evidence="6">
    <location>
        <begin position="1"/>
        <end position="17"/>
    </location>
</feature>
<protein>
    <submittedName>
        <fullName evidence="7">Protein yellow</fullName>
    </submittedName>
</protein>
<name>A0A2A3EFW1_APICC</name>
<feature type="chain" id="PRO_5011974502" evidence="6">
    <location>
        <begin position="18"/>
        <end position="808"/>
    </location>
</feature>
<keyword evidence="4 6" id="KW-0732">Signal</keyword>
<evidence type="ECO:0000256" key="4">
    <source>
        <dbReference type="ARBA" id="ARBA00022729"/>
    </source>
</evidence>
<dbReference type="Proteomes" id="UP000242457">
    <property type="component" value="Unassembled WGS sequence"/>
</dbReference>
<dbReference type="PANTHER" id="PTHR10009">
    <property type="entry name" value="PROTEIN YELLOW-RELATED"/>
    <property type="match status" value="1"/>
</dbReference>
<dbReference type="STRING" id="94128.A0A2A3EFW1"/>
<proteinExistence type="inferred from homology"/>
<accession>A0A2A3EFW1</accession>
<gene>
    <name evidence="7" type="ORF">APICC_06204</name>
</gene>
<dbReference type="FunFam" id="2.120.10.30:FF:000045">
    <property type="entry name" value="Blast:Protein yellow"/>
    <property type="match status" value="1"/>
</dbReference>
<dbReference type="InterPro" id="IPR017996">
    <property type="entry name" value="MRJP/yellow-related"/>
</dbReference>
<dbReference type="AlphaFoldDB" id="A0A2A3EFW1"/>
<dbReference type="Gene3D" id="2.120.10.30">
    <property type="entry name" value="TolB, C-terminal domain"/>
    <property type="match status" value="2"/>
</dbReference>
<reference evidence="7 8" key="1">
    <citation type="submission" date="2014-07" db="EMBL/GenBank/DDBJ databases">
        <title>Genomic and transcriptomic analysis on Apis cerana provide comprehensive insights into honey bee biology.</title>
        <authorList>
            <person name="Diao Q."/>
            <person name="Sun L."/>
            <person name="Zheng H."/>
            <person name="Zheng H."/>
            <person name="Xu S."/>
            <person name="Wang S."/>
            <person name="Zeng Z."/>
            <person name="Hu F."/>
            <person name="Su S."/>
            <person name="Wu J."/>
        </authorList>
    </citation>
    <scope>NUCLEOTIDE SEQUENCE [LARGE SCALE GENOMIC DNA]</scope>
    <source>
        <tissue evidence="7">Pupae without intestine</tissue>
    </source>
</reference>
<dbReference type="EMBL" id="KZ288255">
    <property type="protein sequence ID" value="PBC30645.1"/>
    <property type="molecule type" value="Genomic_DNA"/>
</dbReference>
<organism evidence="7 8">
    <name type="scientific">Apis cerana cerana</name>
    <name type="common">Oriental honeybee</name>
    <dbReference type="NCBI Taxonomy" id="94128"/>
    <lineage>
        <taxon>Eukaryota</taxon>
        <taxon>Metazoa</taxon>
        <taxon>Ecdysozoa</taxon>
        <taxon>Arthropoda</taxon>
        <taxon>Hexapoda</taxon>
        <taxon>Insecta</taxon>
        <taxon>Pterygota</taxon>
        <taxon>Neoptera</taxon>
        <taxon>Endopterygota</taxon>
        <taxon>Hymenoptera</taxon>
        <taxon>Apocrita</taxon>
        <taxon>Aculeata</taxon>
        <taxon>Apoidea</taxon>
        <taxon>Anthophila</taxon>
        <taxon>Apidae</taxon>
        <taxon>Apis</taxon>
    </lineage>
</organism>